<organism evidence="2 3">
    <name type="scientific">Modestobacter roseus</name>
    <dbReference type="NCBI Taxonomy" id="1181884"/>
    <lineage>
        <taxon>Bacteria</taxon>
        <taxon>Bacillati</taxon>
        <taxon>Actinomycetota</taxon>
        <taxon>Actinomycetes</taxon>
        <taxon>Geodermatophilales</taxon>
        <taxon>Geodermatophilaceae</taxon>
        <taxon>Modestobacter</taxon>
    </lineage>
</organism>
<dbReference type="InterPro" id="IPR003719">
    <property type="entry name" value="Phenazine_PhzF-like"/>
</dbReference>
<keyword evidence="2" id="KW-0413">Isomerase</keyword>
<proteinExistence type="predicted"/>
<dbReference type="NCBIfam" id="TIGR00654">
    <property type="entry name" value="PhzF_family"/>
    <property type="match status" value="1"/>
</dbReference>
<comment type="caution">
    <text evidence="2">The sequence shown here is derived from an EMBL/GenBank/DDBJ whole genome shotgun (WGS) entry which is preliminary data.</text>
</comment>
<keyword evidence="3" id="KW-1185">Reference proteome</keyword>
<name>A0A562ILL0_9ACTN</name>
<reference evidence="2 3" key="1">
    <citation type="submission" date="2019-07" db="EMBL/GenBank/DDBJ databases">
        <title>R&amp;d 2014.</title>
        <authorList>
            <person name="Klenk H.-P."/>
        </authorList>
    </citation>
    <scope>NUCLEOTIDE SEQUENCE [LARGE SCALE GENOMIC DNA]</scope>
    <source>
        <strain evidence="2 3">DSM 45764</strain>
    </source>
</reference>
<dbReference type="Pfam" id="PF02567">
    <property type="entry name" value="PhzC-PhzF"/>
    <property type="match status" value="1"/>
</dbReference>
<protein>
    <submittedName>
        <fullName evidence="2">Trans-2,3-dihydro-3-hydroxyanthranilate isomerase</fullName>
    </submittedName>
</protein>
<sequence length="278" mass="28017">MFAPHAYAGNPLAVVLDADALTTGQCQALAFEFHLSETSFLCAPTPGSGADYRVRIFTPFAELPFAGHPSVGAAHTLVRTGRLPAGRLRQECAVGVLDLTVDDDGATLGGGEPTLADAPDPVAVAVALGLTADDLAGQPAHVAGCGLPFTYLAVRPDAVDRARPDQGALDRLGVGEGVSVLSWDAGAATARARVFAGDLRWGEDPATGSAALGAGVWLAAVGLVPADGTARYTVRQGEQLGRPSLLECTVTTAGGRATAATVAGAVVPVATGTIRTPS</sequence>
<dbReference type="AlphaFoldDB" id="A0A562ILL0"/>
<dbReference type="PIRSF" id="PIRSF016184">
    <property type="entry name" value="PhzC_PhzF"/>
    <property type="match status" value="1"/>
</dbReference>
<dbReference type="GO" id="GO:0005737">
    <property type="term" value="C:cytoplasm"/>
    <property type="evidence" value="ECO:0007669"/>
    <property type="project" value="TreeGrafter"/>
</dbReference>
<dbReference type="EMBL" id="VLKF01000001">
    <property type="protein sequence ID" value="TWH71762.1"/>
    <property type="molecule type" value="Genomic_DNA"/>
</dbReference>
<dbReference type="GO" id="GO:0016853">
    <property type="term" value="F:isomerase activity"/>
    <property type="evidence" value="ECO:0007669"/>
    <property type="project" value="UniProtKB-KW"/>
</dbReference>
<evidence type="ECO:0000313" key="3">
    <source>
        <dbReference type="Proteomes" id="UP000321490"/>
    </source>
</evidence>
<dbReference type="Proteomes" id="UP000321490">
    <property type="component" value="Unassembled WGS sequence"/>
</dbReference>
<dbReference type="PANTHER" id="PTHR13774">
    <property type="entry name" value="PHENAZINE BIOSYNTHESIS PROTEIN"/>
    <property type="match status" value="1"/>
</dbReference>
<dbReference type="PANTHER" id="PTHR13774:SF32">
    <property type="entry name" value="ANTISENSE-ENHANCING SEQUENCE 1"/>
    <property type="match status" value="1"/>
</dbReference>
<accession>A0A562ILL0</accession>
<feature type="active site" evidence="1">
    <location>
        <position position="37"/>
    </location>
</feature>
<evidence type="ECO:0000256" key="1">
    <source>
        <dbReference type="PIRSR" id="PIRSR016184-1"/>
    </source>
</evidence>
<gene>
    <name evidence="2" type="ORF">JD78_00260</name>
</gene>
<dbReference type="Gene3D" id="3.10.310.10">
    <property type="entry name" value="Diaminopimelate Epimerase, Chain A, domain 1"/>
    <property type="match status" value="2"/>
</dbReference>
<evidence type="ECO:0000313" key="2">
    <source>
        <dbReference type="EMBL" id="TWH71762.1"/>
    </source>
</evidence>
<dbReference type="SUPFAM" id="SSF54506">
    <property type="entry name" value="Diaminopimelate epimerase-like"/>
    <property type="match status" value="1"/>
</dbReference>